<comment type="caution">
    <text evidence="9">The sequence shown here is derived from an EMBL/GenBank/DDBJ whole genome shotgun (WGS) entry which is preliminary data.</text>
</comment>
<dbReference type="InterPro" id="IPR050449">
    <property type="entry name" value="Ephrin_rcpt_TKs"/>
</dbReference>
<dbReference type="Proteomes" id="UP001626550">
    <property type="component" value="Unassembled WGS sequence"/>
</dbReference>
<keyword evidence="2" id="KW-0812">Transmembrane</keyword>
<keyword evidence="3" id="KW-0547">Nucleotide-binding</keyword>
<dbReference type="SMART" id="SM00060">
    <property type="entry name" value="FN3"/>
    <property type="match status" value="3"/>
</dbReference>
<gene>
    <name evidence="9" type="ORF">Ciccas_014379</name>
</gene>
<keyword evidence="10" id="KW-1185">Reference proteome</keyword>
<dbReference type="PANTHER" id="PTHR46877">
    <property type="entry name" value="EPH RECEPTOR A5"/>
    <property type="match status" value="1"/>
</dbReference>
<keyword evidence="5" id="KW-1133">Transmembrane helix</keyword>
<feature type="domain" description="Fibronectin type-III" evidence="8">
    <location>
        <begin position="51"/>
        <end position="141"/>
    </location>
</feature>
<dbReference type="PROSITE" id="PS50853">
    <property type="entry name" value="FN3"/>
    <property type="match status" value="1"/>
</dbReference>
<comment type="subcellular location">
    <subcellularLocation>
        <location evidence="1">Membrane</location>
        <topology evidence="1">Single-pass membrane protein</topology>
    </subcellularLocation>
</comment>
<evidence type="ECO:0000256" key="7">
    <source>
        <dbReference type="ARBA" id="ARBA00023170"/>
    </source>
</evidence>
<organism evidence="9 10">
    <name type="scientific">Cichlidogyrus casuarinus</name>
    <dbReference type="NCBI Taxonomy" id="1844966"/>
    <lineage>
        <taxon>Eukaryota</taxon>
        <taxon>Metazoa</taxon>
        <taxon>Spiralia</taxon>
        <taxon>Lophotrochozoa</taxon>
        <taxon>Platyhelminthes</taxon>
        <taxon>Monogenea</taxon>
        <taxon>Monopisthocotylea</taxon>
        <taxon>Dactylogyridea</taxon>
        <taxon>Ancyrocephalidae</taxon>
        <taxon>Cichlidogyrus</taxon>
    </lineage>
</organism>
<reference evidence="9 10" key="1">
    <citation type="submission" date="2024-11" db="EMBL/GenBank/DDBJ databases">
        <title>Adaptive evolution of stress response genes in parasites aligns with host niche diversity.</title>
        <authorList>
            <person name="Hahn C."/>
            <person name="Resl P."/>
        </authorList>
    </citation>
    <scope>NUCLEOTIDE SEQUENCE [LARGE SCALE GENOMIC DNA]</scope>
    <source>
        <strain evidence="9">EGGRZ-B1_66</strain>
        <tissue evidence="9">Body</tissue>
    </source>
</reference>
<dbReference type="PANTHER" id="PTHR46877:SF14">
    <property type="entry name" value="RECEPTOR PROTEIN-TYROSINE KINASE"/>
    <property type="match status" value="1"/>
</dbReference>
<dbReference type="AlphaFoldDB" id="A0ABD2PID2"/>
<dbReference type="Gene3D" id="2.60.40.10">
    <property type="entry name" value="Immunoglobulins"/>
    <property type="match status" value="1"/>
</dbReference>
<protein>
    <recommendedName>
        <fullName evidence="8">Fibronectin type-III domain-containing protein</fullName>
    </recommendedName>
</protein>
<dbReference type="InterPro" id="IPR036116">
    <property type="entry name" value="FN3_sf"/>
</dbReference>
<evidence type="ECO:0000256" key="5">
    <source>
        <dbReference type="ARBA" id="ARBA00022989"/>
    </source>
</evidence>
<dbReference type="InterPro" id="IPR013783">
    <property type="entry name" value="Ig-like_fold"/>
</dbReference>
<keyword evidence="7" id="KW-0675">Receptor</keyword>
<dbReference type="Pfam" id="PF00041">
    <property type="entry name" value="fn3"/>
    <property type="match status" value="1"/>
</dbReference>
<feature type="non-terminal residue" evidence="9">
    <location>
        <position position="367"/>
    </location>
</feature>
<evidence type="ECO:0000256" key="4">
    <source>
        <dbReference type="ARBA" id="ARBA00022840"/>
    </source>
</evidence>
<accession>A0ABD2PID2</accession>
<evidence type="ECO:0000256" key="1">
    <source>
        <dbReference type="ARBA" id="ARBA00004167"/>
    </source>
</evidence>
<keyword evidence="6" id="KW-0472">Membrane</keyword>
<sequence>MTQLKLVDLTVYQFYFVRFTVNISSKLRSNETSQSVSSSWIKVGPTAPGGKVTNLRFEQTNAREAKLLWQRPEIQNAPIDGYQVEDMRKQFKFSTKEASIKVNGLEPCSAYTFYVFAFNNGTERGIGGGNGPKNSLEFKLVFMGDFERVDLESLKITPRSSNGRVDFTWLKPTQCSAEYLVYIDDEKMGETEKEFFTVNNLVGNTTHSVYISTKVNGRVKHSKYQYFKVPAYAPGKVRDITCDQVAGGMMVVCQWLEPIQTNGYLNYYLVKVNNGNDTQVKEKRVLLKDMNGKPFQDSREYTIHVRGFTVANGEATTAQFQTKDGQYSQNVLDDLMYDMWMNMNEYKKTEWNFTLNFAKFGRPWSYR</sequence>
<dbReference type="CDD" id="cd00063">
    <property type="entry name" value="FN3"/>
    <property type="match status" value="1"/>
</dbReference>
<dbReference type="EMBL" id="JBJKFK010008277">
    <property type="protein sequence ID" value="KAL3307115.1"/>
    <property type="molecule type" value="Genomic_DNA"/>
</dbReference>
<evidence type="ECO:0000256" key="6">
    <source>
        <dbReference type="ARBA" id="ARBA00023136"/>
    </source>
</evidence>
<dbReference type="GO" id="GO:0016020">
    <property type="term" value="C:membrane"/>
    <property type="evidence" value="ECO:0007669"/>
    <property type="project" value="UniProtKB-SubCell"/>
</dbReference>
<evidence type="ECO:0000313" key="10">
    <source>
        <dbReference type="Proteomes" id="UP001626550"/>
    </source>
</evidence>
<evidence type="ECO:0000313" key="9">
    <source>
        <dbReference type="EMBL" id="KAL3307115.1"/>
    </source>
</evidence>
<evidence type="ECO:0000256" key="2">
    <source>
        <dbReference type="ARBA" id="ARBA00022692"/>
    </source>
</evidence>
<name>A0ABD2PID2_9PLAT</name>
<dbReference type="GO" id="GO:0005524">
    <property type="term" value="F:ATP binding"/>
    <property type="evidence" value="ECO:0007669"/>
    <property type="project" value="UniProtKB-KW"/>
</dbReference>
<proteinExistence type="predicted"/>
<keyword evidence="4" id="KW-0067">ATP-binding</keyword>
<evidence type="ECO:0000259" key="8">
    <source>
        <dbReference type="PROSITE" id="PS50853"/>
    </source>
</evidence>
<dbReference type="InterPro" id="IPR003961">
    <property type="entry name" value="FN3_dom"/>
</dbReference>
<evidence type="ECO:0000256" key="3">
    <source>
        <dbReference type="ARBA" id="ARBA00022741"/>
    </source>
</evidence>
<dbReference type="SUPFAM" id="SSF49265">
    <property type="entry name" value="Fibronectin type III"/>
    <property type="match status" value="2"/>
</dbReference>